<evidence type="ECO:0000313" key="1">
    <source>
        <dbReference type="EMBL" id="EHQ58832.1"/>
    </source>
</evidence>
<dbReference type="Proteomes" id="UP000003900">
    <property type="component" value="Unassembled WGS sequence"/>
</dbReference>
<organism evidence="1 2">
    <name type="scientific">Paenibacillus dendritiformis C454</name>
    <dbReference type="NCBI Taxonomy" id="1131935"/>
    <lineage>
        <taxon>Bacteria</taxon>
        <taxon>Bacillati</taxon>
        <taxon>Bacillota</taxon>
        <taxon>Bacilli</taxon>
        <taxon>Bacillales</taxon>
        <taxon>Paenibacillaceae</taxon>
        <taxon>Paenibacillus</taxon>
    </lineage>
</organism>
<dbReference type="STRING" id="1131935.PDENDC454_28505"/>
<name>H3SQ40_9BACL</name>
<sequence length="71" mass="7716">MLFFLFFEDSVLEHALKGIYGRDAAPCSGAGIEKQAFGKIMSKMRANCSKIGYNGQTAYCFLEGAAASPRE</sequence>
<reference evidence="1 2" key="1">
    <citation type="journal article" date="2012" name="J. Bacteriol.">
        <title>Genome Sequence of the Pattern-Forming Social Bacterium Paenibacillus dendritiformis C454 Chiral Morphotype.</title>
        <authorList>
            <person name="Sirota-Madi A."/>
            <person name="Olender T."/>
            <person name="Helman Y."/>
            <person name="Brainis I."/>
            <person name="Finkelshtein A."/>
            <person name="Roth D."/>
            <person name="Hagai E."/>
            <person name="Leshkowitz D."/>
            <person name="Brodsky L."/>
            <person name="Galatenko V."/>
            <person name="Nikolaev V."/>
            <person name="Gutnick D.L."/>
            <person name="Lancet D."/>
            <person name="Ben-Jacob E."/>
        </authorList>
    </citation>
    <scope>NUCLEOTIDE SEQUENCE [LARGE SCALE GENOMIC DNA]</scope>
    <source>
        <strain evidence="1 2">C454</strain>
    </source>
</reference>
<dbReference type="AlphaFoldDB" id="H3SQ40"/>
<keyword evidence="2" id="KW-1185">Reference proteome</keyword>
<comment type="caution">
    <text evidence="1">The sequence shown here is derived from an EMBL/GenBank/DDBJ whole genome shotgun (WGS) entry which is preliminary data.</text>
</comment>
<evidence type="ECO:0000313" key="2">
    <source>
        <dbReference type="Proteomes" id="UP000003900"/>
    </source>
</evidence>
<protein>
    <submittedName>
        <fullName evidence="1">Uncharacterized protein</fullName>
    </submittedName>
</protein>
<proteinExistence type="predicted"/>
<dbReference type="EMBL" id="AHKH01000197">
    <property type="protein sequence ID" value="EHQ58832.1"/>
    <property type="molecule type" value="Genomic_DNA"/>
</dbReference>
<accession>H3SQ40</accession>
<gene>
    <name evidence="1" type="ORF">PDENDC454_28505</name>
</gene>